<dbReference type="SFLD" id="SFLDG01082">
    <property type="entry name" value="B12-binding_domain_containing"/>
    <property type="match status" value="1"/>
</dbReference>
<accession>A0ABR6WSP3</accession>
<dbReference type="CDD" id="cd01335">
    <property type="entry name" value="Radical_SAM"/>
    <property type="match status" value="1"/>
</dbReference>
<reference evidence="8 9" key="1">
    <citation type="journal article" date="2020" name="mSystems">
        <title>Defining Genomic and Predicted Metabolic Features of the Acetobacterium Genus.</title>
        <authorList>
            <person name="Ross D.E."/>
            <person name="Marshall C.W."/>
            <person name="Gulliver D."/>
            <person name="May H.D."/>
            <person name="Norman R.S."/>
        </authorList>
    </citation>
    <scope>NUCLEOTIDE SEQUENCE [LARGE SCALE GENOMIC DNA]</scope>
    <source>
        <strain evidence="8 9">DSM 8238</strain>
    </source>
</reference>
<dbReference type="InterPro" id="IPR034466">
    <property type="entry name" value="Methyltransferase_Class_B"/>
</dbReference>
<proteinExistence type="predicted"/>
<dbReference type="SFLD" id="SFLDS00029">
    <property type="entry name" value="Radical_SAM"/>
    <property type="match status" value="1"/>
</dbReference>
<dbReference type="Gene3D" id="3.40.50.280">
    <property type="entry name" value="Cobalamin-binding domain"/>
    <property type="match status" value="1"/>
</dbReference>
<keyword evidence="4" id="KW-0408">Iron</keyword>
<dbReference type="Pfam" id="PF04055">
    <property type="entry name" value="Radical_SAM"/>
    <property type="match status" value="1"/>
</dbReference>
<dbReference type="Proteomes" id="UP000603234">
    <property type="component" value="Unassembled WGS sequence"/>
</dbReference>
<evidence type="ECO:0000313" key="9">
    <source>
        <dbReference type="Proteomes" id="UP000603234"/>
    </source>
</evidence>
<comment type="cofactor">
    <cofactor evidence="1">
        <name>[4Fe-4S] cluster</name>
        <dbReference type="ChEBI" id="CHEBI:49883"/>
    </cofactor>
</comment>
<sequence>MKDLVLVGINSKYIHTNLAVRSLKAQLPEFDVQIVELSINDSLHRIVQHLLSSETKIYGFSCYIWNMELTLKLAEIIKKARPFSKILFGGPEVSYDSPALLKKHSFIDLIIQGEGELKLKKLLETGENESSLGQIPGLCFRSQIGGIMTIPDEKLISLDLLAFSYNRDALEMYGNRIIYYETMRGCPFSCSYCLSSTTHGMQMLSLERVLREMDCFIKAEVKQVKLVDRTFNCDIKRAKAIFRHLISRGGKTNFHFEMTGDLIDDEMIEILKEAPPGLIQFEIGVQSTETKTLAAIGRKISLTKTEANVRRLLAGKNIHIHLDLIAGLPFESYDIFKASFNRIIALAPDMLQLGFLKCLKGTRIRGEEAVHEYAYAQFPPYEIISSKYISSDELYRLRDIEMLVDRYYNSGYFKMTINYVMELDSFKTPFEFFEKFSDFWTVQGYFDVGKSRDQLFEILLMFLKPYDQTNRLTEWIKFDFLSLGVTRLPEYLKDHTPDKEWIFEFLKEPTNISRYLPEYNHLAAKKVFTKVKFQYFSSEFMHCLTGKYPLENKTEGLIVFAEKKYRILK</sequence>
<dbReference type="InterPro" id="IPR023404">
    <property type="entry name" value="rSAM_horseshoe"/>
</dbReference>
<dbReference type="InterPro" id="IPR006158">
    <property type="entry name" value="Cobalamin-bd"/>
</dbReference>
<dbReference type="Pfam" id="PF02310">
    <property type="entry name" value="B12-binding"/>
    <property type="match status" value="1"/>
</dbReference>
<dbReference type="PROSITE" id="PS51918">
    <property type="entry name" value="RADICAL_SAM"/>
    <property type="match status" value="1"/>
</dbReference>
<protein>
    <submittedName>
        <fullName evidence="8">DUF4080 domain-containing protein</fullName>
    </submittedName>
</protein>
<dbReference type="InterPro" id="IPR007197">
    <property type="entry name" value="rSAM"/>
</dbReference>
<dbReference type="RefSeq" id="WP_186841167.1">
    <property type="nucleotide sequence ID" value="NZ_WJBC01000002.1"/>
</dbReference>
<keyword evidence="5" id="KW-0411">Iron-sulfur</keyword>
<dbReference type="InterPro" id="IPR025288">
    <property type="entry name" value="DUF4080"/>
</dbReference>
<evidence type="ECO:0000256" key="1">
    <source>
        <dbReference type="ARBA" id="ARBA00001966"/>
    </source>
</evidence>
<dbReference type="SUPFAM" id="SSF102114">
    <property type="entry name" value="Radical SAM enzymes"/>
    <property type="match status" value="1"/>
</dbReference>
<dbReference type="CDD" id="cd02068">
    <property type="entry name" value="radical_SAM_B12_BD"/>
    <property type="match status" value="1"/>
</dbReference>
<dbReference type="PANTHER" id="PTHR43409">
    <property type="entry name" value="ANAEROBIC MAGNESIUM-PROTOPORPHYRIN IX MONOMETHYL ESTER CYCLASE-RELATED"/>
    <property type="match status" value="1"/>
</dbReference>
<evidence type="ECO:0000256" key="4">
    <source>
        <dbReference type="ARBA" id="ARBA00023004"/>
    </source>
</evidence>
<gene>
    <name evidence="8" type="ORF">GH808_02170</name>
</gene>
<keyword evidence="3" id="KW-0479">Metal-binding</keyword>
<evidence type="ECO:0000256" key="5">
    <source>
        <dbReference type="ARBA" id="ARBA00023014"/>
    </source>
</evidence>
<evidence type="ECO:0000256" key="3">
    <source>
        <dbReference type="ARBA" id="ARBA00022723"/>
    </source>
</evidence>
<dbReference type="SMART" id="SM00729">
    <property type="entry name" value="Elp3"/>
    <property type="match status" value="1"/>
</dbReference>
<dbReference type="Pfam" id="PF13311">
    <property type="entry name" value="DUF4080"/>
    <property type="match status" value="1"/>
</dbReference>
<keyword evidence="9" id="KW-1185">Reference proteome</keyword>
<feature type="domain" description="Radical SAM core" evidence="7">
    <location>
        <begin position="172"/>
        <end position="401"/>
    </location>
</feature>
<evidence type="ECO:0000259" key="7">
    <source>
        <dbReference type="PROSITE" id="PS51918"/>
    </source>
</evidence>
<organism evidence="8 9">
    <name type="scientific">Acetobacterium fimetarium</name>
    <dbReference type="NCBI Taxonomy" id="52691"/>
    <lineage>
        <taxon>Bacteria</taxon>
        <taxon>Bacillati</taxon>
        <taxon>Bacillota</taxon>
        <taxon>Clostridia</taxon>
        <taxon>Eubacteriales</taxon>
        <taxon>Eubacteriaceae</taxon>
        <taxon>Acetobacterium</taxon>
    </lineage>
</organism>
<dbReference type="InterPro" id="IPR058240">
    <property type="entry name" value="rSAM_sf"/>
</dbReference>
<dbReference type="Gene3D" id="3.80.30.20">
    <property type="entry name" value="tm_1862 like domain"/>
    <property type="match status" value="1"/>
</dbReference>
<dbReference type="SFLD" id="SFLDG01123">
    <property type="entry name" value="methyltransferase_(Class_B)"/>
    <property type="match status" value="1"/>
</dbReference>
<comment type="caution">
    <text evidence="8">The sequence shown here is derived from an EMBL/GenBank/DDBJ whole genome shotgun (WGS) entry which is preliminary data.</text>
</comment>
<feature type="domain" description="B12-binding" evidence="6">
    <location>
        <begin position="2"/>
        <end position="133"/>
    </location>
</feature>
<dbReference type="PANTHER" id="PTHR43409:SF16">
    <property type="entry name" value="SLR0320 PROTEIN"/>
    <property type="match status" value="1"/>
</dbReference>
<evidence type="ECO:0000259" key="6">
    <source>
        <dbReference type="PROSITE" id="PS51332"/>
    </source>
</evidence>
<dbReference type="PROSITE" id="PS51332">
    <property type="entry name" value="B12_BINDING"/>
    <property type="match status" value="1"/>
</dbReference>
<keyword evidence="2" id="KW-0949">S-adenosyl-L-methionine</keyword>
<evidence type="ECO:0000256" key="2">
    <source>
        <dbReference type="ARBA" id="ARBA00022691"/>
    </source>
</evidence>
<dbReference type="InterPro" id="IPR006638">
    <property type="entry name" value="Elp3/MiaA/NifB-like_rSAM"/>
</dbReference>
<name>A0ABR6WSP3_9FIRM</name>
<dbReference type="EMBL" id="WJBC01000002">
    <property type="protein sequence ID" value="MBC3803251.1"/>
    <property type="molecule type" value="Genomic_DNA"/>
</dbReference>
<evidence type="ECO:0000313" key="8">
    <source>
        <dbReference type="EMBL" id="MBC3803251.1"/>
    </source>
</evidence>
<dbReference type="InterPro" id="IPR051198">
    <property type="entry name" value="BchE-like"/>
</dbReference>